<keyword evidence="2" id="KW-0472">Membrane</keyword>
<evidence type="ECO:0000256" key="2">
    <source>
        <dbReference type="SAM" id="Phobius"/>
    </source>
</evidence>
<dbReference type="PANTHER" id="PTHR36414:SF1">
    <property type="entry name" value="PROTEIN SUR7"/>
    <property type="match status" value="1"/>
</dbReference>
<dbReference type="Proteomes" id="UP000590412">
    <property type="component" value="Unassembled WGS sequence"/>
</dbReference>
<dbReference type="EMBL" id="JABWAB010000005">
    <property type="protein sequence ID" value="KAF6051223.1"/>
    <property type="molecule type" value="Genomic_DNA"/>
</dbReference>
<organism evidence="3 4">
    <name type="scientific">Candida parapsilosis</name>
    <name type="common">Yeast</name>
    <dbReference type="NCBI Taxonomy" id="5480"/>
    <lineage>
        <taxon>Eukaryota</taxon>
        <taxon>Fungi</taxon>
        <taxon>Dikarya</taxon>
        <taxon>Ascomycota</taxon>
        <taxon>Saccharomycotina</taxon>
        <taxon>Pichiomycetes</taxon>
        <taxon>Debaryomycetaceae</taxon>
        <taxon>Candida/Lodderomyces clade</taxon>
        <taxon>Candida</taxon>
    </lineage>
</organism>
<keyword evidence="2" id="KW-0812">Transmembrane</keyword>
<feature type="transmembrane region" description="Helical" evidence="2">
    <location>
        <begin position="110"/>
        <end position="133"/>
    </location>
</feature>
<proteinExistence type="predicted"/>
<dbReference type="GO" id="GO:0006897">
    <property type="term" value="P:endocytosis"/>
    <property type="evidence" value="ECO:0007669"/>
    <property type="project" value="TreeGrafter"/>
</dbReference>
<feature type="transmembrane region" description="Helical" evidence="2">
    <location>
        <begin position="140"/>
        <end position="165"/>
    </location>
</feature>
<evidence type="ECO:0000313" key="3">
    <source>
        <dbReference type="EMBL" id="KAF6051223.1"/>
    </source>
</evidence>
<gene>
    <name evidence="3" type="ORF">FOB60_003891</name>
</gene>
<dbReference type="GO" id="GO:0030866">
    <property type="term" value="P:cortical actin cytoskeleton organization"/>
    <property type="evidence" value="ECO:0007669"/>
    <property type="project" value="TreeGrafter"/>
</dbReference>
<dbReference type="GO" id="GO:0032185">
    <property type="term" value="P:septin cytoskeleton organization"/>
    <property type="evidence" value="ECO:0007669"/>
    <property type="project" value="TreeGrafter"/>
</dbReference>
<evidence type="ECO:0000313" key="4">
    <source>
        <dbReference type="Proteomes" id="UP000590412"/>
    </source>
</evidence>
<dbReference type="PANTHER" id="PTHR36414">
    <property type="entry name" value="PROTEIN SUR7"/>
    <property type="match status" value="1"/>
</dbReference>
<dbReference type="GO" id="GO:0031505">
    <property type="term" value="P:fungal-type cell wall organization"/>
    <property type="evidence" value="ECO:0007669"/>
    <property type="project" value="TreeGrafter"/>
</dbReference>
<keyword evidence="2" id="KW-1133">Transmembrane helix</keyword>
<reference evidence="3" key="1">
    <citation type="submission" date="2020-03" db="EMBL/GenBank/DDBJ databases">
        <title>FDA dAtabase for Regulatory Grade micrObial Sequences (FDA-ARGOS): Supporting development and validation of Infectious Disease Dx tests.</title>
        <authorList>
            <person name="Campos J."/>
            <person name="Goldberg B."/>
            <person name="Tallon L."/>
            <person name="Sadzewicz L."/>
            <person name="Vavikolanu K."/>
            <person name="Mehta A."/>
            <person name="Aluvathingal J."/>
            <person name="Nadendla S."/>
            <person name="Nandy P."/>
            <person name="Geyer C."/>
            <person name="Yan Y."/>
            <person name="Sichtig H."/>
        </authorList>
    </citation>
    <scope>NUCLEOTIDE SEQUENCE [LARGE SCALE GENOMIC DNA]</scope>
    <source>
        <strain evidence="3">FDAARGOS_652</strain>
    </source>
</reference>
<dbReference type="Pfam" id="PF06687">
    <property type="entry name" value="SUR7"/>
    <property type="match status" value="1"/>
</dbReference>
<comment type="caution">
    <text evidence="3">The sequence shown here is derived from an EMBL/GenBank/DDBJ whole genome shotgun (WGS) entry which is preliminary data.</text>
</comment>
<dbReference type="GO" id="GO:0045121">
    <property type="term" value="C:membrane raft"/>
    <property type="evidence" value="ECO:0007669"/>
    <property type="project" value="TreeGrafter"/>
</dbReference>
<protein>
    <submittedName>
        <fullName evidence="3">SUR7/PalI family protein</fullName>
    </submittedName>
</protein>
<accession>A0A8X7TAE6</accession>
<evidence type="ECO:0000256" key="1">
    <source>
        <dbReference type="SAM" id="MobiDB-lite"/>
    </source>
</evidence>
<name>A0A8X7TAE6_CANPA</name>
<feature type="region of interest" description="Disordered" evidence="1">
    <location>
        <begin position="213"/>
        <end position="237"/>
    </location>
</feature>
<dbReference type="OrthoDB" id="5419460at2759"/>
<dbReference type="GO" id="GO:0005938">
    <property type="term" value="C:cell cortex"/>
    <property type="evidence" value="ECO:0007669"/>
    <property type="project" value="TreeGrafter"/>
</dbReference>
<feature type="transmembrane region" description="Helical" evidence="2">
    <location>
        <begin position="185"/>
        <end position="207"/>
    </location>
</feature>
<sequence length="296" mass="31746">MRAFTLVPIFFLLGSTLLLILTVINGSGTSSILGKFYWSETDTSGIPGAQFGRTRWTFYRSCGVRNGHNADCTKSSAAYPYSPKDNFNSEQGLPESFISSRKTYYYLSRIGWAFTLVGLFFTVVALIVVPLNFCFAIGGALAAISTFLAFLFVITAACLITAAHVKGRNAFNNAGHSSKIGAKAFGILWAAVACLLITFVTTIISALGTRRSNRRRRSGSGVGDGGAYGARDSNVYNKESDGDYAQANYDEPTTRGGVSGVGVTPGVAGAGVHDEPISDASKFRFFRVKRAKPEEI</sequence>
<dbReference type="AlphaFoldDB" id="A0A8X7TAE6"/>
<dbReference type="GO" id="GO:0005886">
    <property type="term" value="C:plasma membrane"/>
    <property type="evidence" value="ECO:0007669"/>
    <property type="project" value="InterPro"/>
</dbReference>
<dbReference type="InterPro" id="IPR009571">
    <property type="entry name" value="SUR7/Rim9-like_fungi"/>
</dbReference>